<dbReference type="CDD" id="cd00290">
    <property type="entry name" value="cytochrome_b_C"/>
    <property type="match status" value="1"/>
</dbReference>
<keyword evidence="15 20" id="KW-0496">Mitochondrion</keyword>
<evidence type="ECO:0000256" key="9">
    <source>
        <dbReference type="ARBA" id="ARBA00022723"/>
    </source>
</evidence>
<dbReference type="Pfam" id="PF00032">
    <property type="entry name" value="Cytochrom_B_C"/>
    <property type="match status" value="1"/>
</dbReference>
<dbReference type="InterPro" id="IPR030689">
    <property type="entry name" value="Cytochrome_b"/>
</dbReference>
<feature type="binding site" description="axial binding residue" evidence="19">
    <location>
        <position position="196"/>
    </location>
    <ligand>
        <name>heme b</name>
        <dbReference type="ChEBI" id="CHEBI:60344"/>
        <label>b566</label>
    </ligand>
    <ligandPart>
        <name>Fe</name>
        <dbReference type="ChEBI" id="CHEBI:18248"/>
    </ligandPart>
</feature>
<dbReference type="Gene3D" id="1.20.810.10">
    <property type="entry name" value="Cytochrome Bc1 Complex, Chain C"/>
    <property type="match status" value="1"/>
</dbReference>
<keyword evidence="9 19" id="KW-0479">Metal-binding</keyword>
<feature type="transmembrane region" description="Helical" evidence="20">
    <location>
        <begin position="140"/>
        <end position="157"/>
    </location>
</feature>
<comment type="subcellular location">
    <subcellularLocation>
        <location evidence="2">Mitochondrion inner membrane</location>
        <topology evidence="2">Multi-pass membrane protein</topology>
    </subcellularLocation>
</comment>
<dbReference type="SUPFAM" id="SSF81342">
    <property type="entry name" value="Transmembrane di-heme cytochromes"/>
    <property type="match status" value="1"/>
</dbReference>
<dbReference type="AlphaFoldDB" id="A0A075B9E8"/>
<dbReference type="PROSITE" id="PS51003">
    <property type="entry name" value="CYTB_CTER"/>
    <property type="match status" value="1"/>
</dbReference>
<dbReference type="InterPro" id="IPR036150">
    <property type="entry name" value="Cyt_b/b6_C_sf"/>
</dbReference>
<comment type="similarity">
    <text evidence="17 20">Belongs to the cytochrome b family.</text>
</comment>
<feature type="binding site" evidence="18">
    <location>
        <position position="201"/>
    </location>
    <ligand>
        <name>a ubiquinone</name>
        <dbReference type="ChEBI" id="CHEBI:16389"/>
    </ligand>
</feature>
<evidence type="ECO:0000256" key="18">
    <source>
        <dbReference type="PIRSR" id="PIRSR038885-1"/>
    </source>
</evidence>
<keyword evidence="8 20" id="KW-0812">Transmembrane</keyword>
<dbReference type="PROSITE" id="PS51002">
    <property type="entry name" value="CYTB_NTER"/>
    <property type="match status" value="1"/>
</dbReference>
<feature type="transmembrane region" description="Helical" evidence="20">
    <location>
        <begin position="29"/>
        <end position="52"/>
    </location>
</feature>
<keyword evidence="7 20" id="KW-0679">Respiratory chain</keyword>
<keyword evidence="16 20" id="KW-0472">Membrane</keyword>
<feature type="transmembrane region" description="Helical" evidence="20">
    <location>
        <begin position="87"/>
        <end position="107"/>
    </location>
</feature>
<dbReference type="Pfam" id="PF00033">
    <property type="entry name" value="Cytochrome_B"/>
    <property type="match status" value="1"/>
</dbReference>
<feature type="transmembrane region" description="Helical" evidence="20">
    <location>
        <begin position="346"/>
        <end position="366"/>
    </location>
</feature>
<protein>
    <recommendedName>
        <fullName evidence="4 20">Cytochrome b</fullName>
    </recommendedName>
</protein>
<dbReference type="InterPro" id="IPR016174">
    <property type="entry name" value="Di-haem_cyt_TM"/>
</dbReference>
<dbReference type="InterPro" id="IPR005798">
    <property type="entry name" value="Cyt_b/b6_C"/>
</dbReference>
<dbReference type="InterPro" id="IPR027387">
    <property type="entry name" value="Cytb/b6-like_sf"/>
</dbReference>
<dbReference type="EMBL" id="JN202057">
    <property type="protein sequence ID" value="AFK84301.1"/>
    <property type="molecule type" value="Genomic_DNA"/>
</dbReference>
<dbReference type="CDD" id="cd00284">
    <property type="entry name" value="Cytochrome_b_N"/>
    <property type="match status" value="1"/>
</dbReference>
<evidence type="ECO:0000256" key="6">
    <source>
        <dbReference type="ARBA" id="ARBA00022617"/>
    </source>
</evidence>
<evidence type="ECO:0000256" key="2">
    <source>
        <dbReference type="ARBA" id="ARBA00004448"/>
    </source>
</evidence>
<feature type="transmembrane region" description="Helical" evidence="20">
    <location>
        <begin position="229"/>
        <end position="246"/>
    </location>
</feature>
<evidence type="ECO:0000256" key="20">
    <source>
        <dbReference type="RuleBase" id="RU362117"/>
    </source>
</evidence>
<proteinExistence type="inferred from homology"/>
<reference evidence="23" key="1">
    <citation type="submission" date="2011-06" db="EMBL/GenBank/DDBJ databases">
        <title>Genetic diversity for Eleutheronema tetradactylum in China revealed by Cytb sequences.</title>
        <authorList>
            <person name="Sun P."/>
            <person name="Shi Z."/>
            <person name="Yin F."/>
            <person name="Peng S."/>
        </authorList>
    </citation>
    <scope>NUCLEOTIDE SEQUENCE</scope>
    <source>
        <strain evidence="23">W9</strain>
    </source>
</reference>
<keyword evidence="6 19" id="KW-0349">Heme</keyword>
<keyword evidence="5 20" id="KW-0813">Transport</keyword>
<dbReference type="InterPro" id="IPR005797">
    <property type="entry name" value="Cyt_b/b6_N"/>
</dbReference>
<evidence type="ECO:0000256" key="14">
    <source>
        <dbReference type="ARBA" id="ARBA00023075"/>
    </source>
</evidence>
<name>A0A075B9E8_9TELE</name>
<comment type="subunit">
    <text evidence="3">The cytochrome bc1 complex contains 3 respiratory subunits (MT-CYB, CYC1 and UQCRFS1), 2 core proteins (UQCRC1 and UQCRC2) and probably 6 low-molecular weight proteins.</text>
</comment>
<accession>A0A075B9E8</accession>
<keyword evidence="11 20" id="KW-0249">Electron transport</keyword>
<dbReference type="InterPro" id="IPR048260">
    <property type="entry name" value="Cytochrome_b_C_euk/bac"/>
</dbReference>
<evidence type="ECO:0000313" key="23">
    <source>
        <dbReference type="EMBL" id="AFK84301.1"/>
    </source>
</evidence>
<sequence>MTSLRKTHPLLKIVNSALVDLPAPSNISAWWNFGSLLGLCLGIQIVTGLFLAMHYTPNIASAFDSVAHICRDVNFGWLIRNMHANGASFFFVCIYFHIGRGLYYGSYLYKETWNIGVVLLLLTMMTAFVGYVLPWGQMSFWGATVITNLLSAVPYIGDSLVQWIWGGFSVDNATLNRFFAFHFLFPFVIAAVTLLHVLFLHQTGSNNPIGINSNSDKIPFHPYYSYKDLLGFLILLLVLTSMALFSPNELGDPDNFTPANPLVTPPHIKPEWYFLFAYAILRSIPNKLGGVLALLFSILILMLVPLLHTCKYRSLTFRPIGQIVFWTLVADVLILTWIGGMPVEHPYVIIAQMSSALYFLIFLVLFPLSGWLENKMFGWT</sequence>
<dbReference type="SUPFAM" id="SSF81648">
    <property type="entry name" value="a domain/subunit of cytochrome bc1 complex (Ubiquinol-cytochrome c reductase)"/>
    <property type="match status" value="1"/>
</dbReference>
<dbReference type="GO" id="GO:0008121">
    <property type="term" value="F:quinol-cytochrome-c reductase activity"/>
    <property type="evidence" value="ECO:0007669"/>
    <property type="project" value="InterPro"/>
</dbReference>
<keyword evidence="14" id="KW-0830">Ubiquinone</keyword>
<feature type="binding site" description="axial binding residue" evidence="19">
    <location>
        <position position="182"/>
    </location>
    <ligand>
        <name>heme b</name>
        <dbReference type="ChEBI" id="CHEBI:60344"/>
        <label>b562</label>
    </ligand>
    <ligandPart>
        <name>Fe</name>
        <dbReference type="ChEBI" id="CHEBI:18248"/>
    </ligandPart>
</feature>
<dbReference type="PIRSF" id="PIRSF038885">
    <property type="entry name" value="COB"/>
    <property type="match status" value="1"/>
</dbReference>
<feature type="transmembrane region" description="Helical" evidence="20">
    <location>
        <begin position="320"/>
        <end position="340"/>
    </location>
</feature>
<evidence type="ECO:0000259" key="21">
    <source>
        <dbReference type="PROSITE" id="PS51002"/>
    </source>
</evidence>
<evidence type="ECO:0000256" key="17">
    <source>
        <dbReference type="ARBA" id="ARBA00061233"/>
    </source>
</evidence>
<evidence type="ECO:0000256" key="10">
    <source>
        <dbReference type="ARBA" id="ARBA00022792"/>
    </source>
</evidence>
<dbReference type="GO" id="GO:0006122">
    <property type="term" value="P:mitochondrial electron transport, ubiquinol to cytochrome c"/>
    <property type="evidence" value="ECO:0007669"/>
    <property type="project" value="TreeGrafter"/>
</dbReference>
<gene>
    <name evidence="23" type="primary">cytb</name>
</gene>
<dbReference type="PANTHER" id="PTHR19271">
    <property type="entry name" value="CYTOCHROME B"/>
    <property type="match status" value="1"/>
</dbReference>
<dbReference type="InterPro" id="IPR048259">
    <property type="entry name" value="Cytochrome_b_N_euk/bac"/>
</dbReference>
<dbReference type="FunFam" id="1.20.810.10:FF:000002">
    <property type="entry name" value="Cytochrome b"/>
    <property type="match status" value="1"/>
</dbReference>
<evidence type="ECO:0000256" key="1">
    <source>
        <dbReference type="ARBA" id="ARBA00002566"/>
    </source>
</evidence>
<evidence type="ECO:0000256" key="15">
    <source>
        <dbReference type="ARBA" id="ARBA00023128"/>
    </source>
</evidence>
<evidence type="ECO:0000256" key="3">
    <source>
        <dbReference type="ARBA" id="ARBA00011660"/>
    </source>
</evidence>
<comment type="cofactor">
    <cofactor evidence="19">
        <name>heme</name>
        <dbReference type="ChEBI" id="CHEBI:30413"/>
    </cofactor>
    <text evidence="19">Binds 2 heme groups non-covalently.</text>
</comment>
<evidence type="ECO:0000256" key="11">
    <source>
        <dbReference type="ARBA" id="ARBA00022982"/>
    </source>
</evidence>
<feature type="transmembrane region" description="Helical" evidence="20">
    <location>
        <begin position="113"/>
        <end position="133"/>
    </location>
</feature>
<organism evidence="23">
    <name type="scientific">Eleutheronema tetradactylum</name>
    <name type="common">Indian salmon</name>
    <dbReference type="NCBI Taxonomy" id="210139"/>
    <lineage>
        <taxon>Eukaryota</taxon>
        <taxon>Metazoa</taxon>
        <taxon>Chordata</taxon>
        <taxon>Craniata</taxon>
        <taxon>Vertebrata</taxon>
        <taxon>Euteleostomi</taxon>
        <taxon>Actinopterygii</taxon>
        <taxon>Neopterygii</taxon>
        <taxon>Teleostei</taxon>
        <taxon>Neoteleostei</taxon>
        <taxon>Acanthomorphata</taxon>
        <taxon>Carangaria</taxon>
        <taxon>Carangaria incertae sedis</taxon>
        <taxon>Polynemidae</taxon>
        <taxon>Eleutheronema</taxon>
    </lineage>
</organism>
<comment type="cofactor">
    <cofactor evidence="20">
        <name>heme b</name>
        <dbReference type="ChEBI" id="CHEBI:60344"/>
    </cofactor>
    <text evidence="20">Binds 2 heme groups non-covalently.</text>
</comment>
<geneLocation type="mitochondrion" evidence="23"/>
<feature type="transmembrane region" description="Helical" evidence="20">
    <location>
        <begin position="288"/>
        <end position="308"/>
    </location>
</feature>
<dbReference type="PANTHER" id="PTHR19271:SF16">
    <property type="entry name" value="CYTOCHROME B"/>
    <property type="match status" value="1"/>
</dbReference>
<feature type="transmembrane region" description="Helical" evidence="20">
    <location>
        <begin position="177"/>
        <end position="200"/>
    </location>
</feature>
<dbReference type="GO" id="GO:0005743">
    <property type="term" value="C:mitochondrial inner membrane"/>
    <property type="evidence" value="ECO:0007669"/>
    <property type="project" value="UniProtKB-SubCell"/>
</dbReference>
<keyword evidence="12 20" id="KW-1133">Transmembrane helix</keyword>
<keyword evidence="10" id="KW-0999">Mitochondrion inner membrane</keyword>
<dbReference type="GO" id="GO:0045275">
    <property type="term" value="C:respiratory chain complex III"/>
    <property type="evidence" value="ECO:0007669"/>
    <property type="project" value="InterPro"/>
</dbReference>
<feature type="binding site" description="axial binding residue" evidence="19">
    <location>
        <position position="83"/>
    </location>
    <ligand>
        <name>heme b</name>
        <dbReference type="ChEBI" id="CHEBI:60344"/>
        <label>b562</label>
    </ligand>
    <ligandPart>
        <name>Fe</name>
        <dbReference type="ChEBI" id="CHEBI:18248"/>
    </ligandPart>
</feature>
<evidence type="ECO:0000256" key="16">
    <source>
        <dbReference type="ARBA" id="ARBA00023136"/>
    </source>
</evidence>
<evidence type="ECO:0000256" key="12">
    <source>
        <dbReference type="ARBA" id="ARBA00022989"/>
    </source>
</evidence>
<feature type="domain" description="Cytochrome b/b6 N-terminal region profile" evidence="21">
    <location>
        <begin position="1"/>
        <end position="209"/>
    </location>
</feature>
<feature type="domain" description="Cytochrome b/b6 C-terminal region profile" evidence="22">
    <location>
        <begin position="210"/>
        <end position="380"/>
    </location>
</feature>
<evidence type="ECO:0000256" key="5">
    <source>
        <dbReference type="ARBA" id="ARBA00022448"/>
    </source>
</evidence>
<evidence type="ECO:0000256" key="13">
    <source>
        <dbReference type="ARBA" id="ARBA00023004"/>
    </source>
</evidence>
<comment type="function">
    <text evidence="1 20">Component of the ubiquinol-cytochrome c reductase complex (complex III or cytochrome b-c1 complex) that is part of the mitochondrial respiratory chain. The b-c1 complex mediates electron transfer from ubiquinol to cytochrome c. Contributes to the generation of a proton gradient across the mitochondrial membrane that is then used for ATP synthesis.</text>
</comment>
<evidence type="ECO:0000256" key="7">
    <source>
        <dbReference type="ARBA" id="ARBA00022660"/>
    </source>
</evidence>
<evidence type="ECO:0000256" key="19">
    <source>
        <dbReference type="PIRSR" id="PIRSR038885-2"/>
    </source>
</evidence>
<keyword evidence="13 19" id="KW-0408">Iron</keyword>
<feature type="binding site" description="axial binding residue" evidence="19">
    <location>
        <position position="97"/>
    </location>
    <ligand>
        <name>heme b</name>
        <dbReference type="ChEBI" id="CHEBI:60344"/>
        <label>b566</label>
    </ligand>
    <ligandPart>
        <name>Fe</name>
        <dbReference type="ChEBI" id="CHEBI:18248"/>
    </ligandPart>
</feature>
<dbReference type="GO" id="GO:0016491">
    <property type="term" value="F:oxidoreductase activity"/>
    <property type="evidence" value="ECO:0007669"/>
    <property type="project" value="UniProtKB-UniRule"/>
</dbReference>
<evidence type="ECO:0000256" key="8">
    <source>
        <dbReference type="ARBA" id="ARBA00022692"/>
    </source>
</evidence>
<evidence type="ECO:0000259" key="22">
    <source>
        <dbReference type="PROSITE" id="PS51003"/>
    </source>
</evidence>
<dbReference type="GO" id="GO:0046872">
    <property type="term" value="F:metal ion binding"/>
    <property type="evidence" value="ECO:0007669"/>
    <property type="project" value="UniProtKB-UniRule"/>
</dbReference>
<evidence type="ECO:0000256" key="4">
    <source>
        <dbReference type="ARBA" id="ARBA00013531"/>
    </source>
</evidence>